<reference evidence="1" key="2">
    <citation type="submission" date="2023-05" db="EMBL/GenBank/DDBJ databases">
        <authorList>
            <consortium name="Lawrence Berkeley National Laboratory"/>
            <person name="Steindorff A."/>
            <person name="Hensen N."/>
            <person name="Bonometti L."/>
            <person name="Westerberg I."/>
            <person name="Brannstrom I.O."/>
            <person name="Guillou S."/>
            <person name="Cros-Aarteil S."/>
            <person name="Calhoun S."/>
            <person name="Haridas S."/>
            <person name="Kuo A."/>
            <person name="Mondo S."/>
            <person name="Pangilinan J."/>
            <person name="Riley R."/>
            <person name="Labutti K."/>
            <person name="Andreopoulos B."/>
            <person name="Lipzen A."/>
            <person name="Chen C."/>
            <person name="Yanf M."/>
            <person name="Daum C."/>
            <person name="Ng V."/>
            <person name="Clum A."/>
            <person name="Ohm R."/>
            <person name="Martin F."/>
            <person name="Silar P."/>
            <person name="Natvig D."/>
            <person name="Lalanne C."/>
            <person name="Gautier V."/>
            <person name="Ament-Velasquez S.L."/>
            <person name="Kruys A."/>
            <person name="Hutchinson M.I."/>
            <person name="Powell A.J."/>
            <person name="Barry K."/>
            <person name="Miller A.N."/>
            <person name="Grigoriev I.V."/>
            <person name="Debuchy R."/>
            <person name="Gladieux P."/>
            <person name="Thoren M.H."/>
            <person name="Johannesson H."/>
        </authorList>
    </citation>
    <scope>NUCLEOTIDE SEQUENCE</scope>
    <source>
        <strain evidence="1">CBS 990.96</strain>
    </source>
</reference>
<name>A0AAN7GPY8_9PEZI</name>
<comment type="caution">
    <text evidence="1">The sequence shown here is derived from an EMBL/GenBank/DDBJ whole genome shotgun (WGS) entry which is preliminary data.</text>
</comment>
<dbReference type="AlphaFoldDB" id="A0AAN7GPY8"/>
<reference evidence="1" key="1">
    <citation type="journal article" date="2023" name="Mol. Phylogenet. Evol.">
        <title>Genome-scale phylogeny and comparative genomics of the fungal order Sordariales.</title>
        <authorList>
            <person name="Hensen N."/>
            <person name="Bonometti L."/>
            <person name="Westerberg I."/>
            <person name="Brannstrom I.O."/>
            <person name="Guillou S."/>
            <person name="Cros-Aarteil S."/>
            <person name="Calhoun S."/>
            <person name="Haridas S."/>
            <person name="Kuo A."/>
            <person name="Mondo S."/>
            <person name="Pangilinan J."/>
            <person name="Riley R."/>
            <person name="LaButti K."/>
            <person name="Andreopoulos B."/>
            <person name="Lipzen A."/>
            <person name="Chen C."/>
            <person name="Yan M."/>
            <person name="Daum C."/>
            <person name="Ng V."/>
            <person name="Clum A."/>
            <person name="Steindorff A."/>
            <person name="Ohm R.A."/>
            <person name="Martin F."/>
            <person name="Silar P."/>
            <person name="Natvig D.O."/>
            <person name="Lalanne C."/>
            <person name="Gautier V."/>
            <person name="Ament-Velasquez S.L."/>
            <person name="Kruys A."/>
            <person name="Hutchinson M.I."/>
            <person name="Powell A.J."/>
            <person name="Barry K."/>
            <person name="Miller A.N."/>
            <person name="Grigoriev I.V."/>
            <person name="Debuchy R."/>
            <person name="Gladieux P."/>
            <person name="Hiltunen Thoren M."/>
            <person name="Johannesson H."/>
        </authorList>
    </citation>
    <scope>NUCLEOTIDE SEQUENCE</scope>
    <source>
        <strain evidence="1">CBS 990.96</strain>
    </source>
</reference>
<sequence>MSQPVSQDKPTTGKKACATQRGKTWAYALVDGTNPDGPFIAVDPALPNDGCKLSARLVQMRLKVSIWNGIEIHIPLGQEQKTNEKSGFGIVYRSDKGEIKQCNHRVIQIEFPRGKYAIECSRVSAADQARLGYDDGKVTLLAIRLAPGTTATIRGFGLPFANGDDVEIDNFVNKGEPMAYAPEVNLMSLLTQRVFHIFLHFKMELKHLEAIMCPIARPLPFEYPYGTKHTFNMKWYDQQLYADELKDVDAYPAATFFRDDNSRVAVLAQSAVQERWWIAKTANFIAKRTFRSYFVQTG</sequence>
<gene>
    <name evidence="1" type="ORF">QBC38DRAFT_458527</name>
</gene>
<evidence type="ECO:0000313" key="2">
    <source>
        <dbReference type="Proteomes" id="UP001301958"/>
    </source>
</evidence>
<dbReference type="Proteomes" id="UP001301958">
    <property type="component" value="Unassembled WGS sequence"/>
</dbReference>
<organism evidence="1 2">
    <name type="scientific">Podospora fimiseda</name>
    <dbReference type="NCBI Taxonomy" id="252190"/>
    <lineage>
        <taxon>Eukaryota</taxon>
        <taxon>Fungi</taxon>
        <taxon>Dikarya</taxon>
        <taxon>Ascomycota</taxon>
        <taxon>Pezizomycotina</taxon>
        <taxon>Sordariomycetes</taxon>
        <taxon>Sordariomycetidae</taxon>
        <taxon>Sordariales</taxon>
        <taxon>Podosporaceae</taxon>
        <taxon>Podospora</taxon>
    </lineage>
</organism>
<evidence type="ECO:0000313" key="1">
    <source>
        <dbReference type="EMBL" id="KAK4224236.1"/>
    </source>
</evidence>
<dbReference type="EMBL" id="MU865399">
    <property type="protein sequence ID" value="KAK4224236.1"/>
    <property type="molecule type" value="Genomic_DNA"/>
</dbReference>
<accession>A0AAN7GPY8</accession>
<keyword evidence="2" id="KW-1185">Reference proteome</keyword>
<protein>
    <submittedName>
        <fullName evidence="1">Uncharacterized protein</fullName>
    </submittedName>
</protein>
<proteinExistence type="predicted"/>